<protein>
    <submittedName>
        <fullName evidence="3">Oxidoreductase</fullName>
    </submittedName>
</protein>
<accession>A0A1D8ADQ9</accession>
<reference evidence="4" key="1">
    <citation type="journal article" date="2017" name="J. Biotechnol.">
        <title>Complete genome sequence of Novosphingobium resinovorum SA1, a versatile xenobiotic-degrading bacterium capable of utilizing sulfanilic acid.</title>
        <authorList>
            <person name="Hegedus B."/>
            <person name="Kos P.B."/>
            <person name="Balint B."/>
            <person name="Maroti G."/>
            <person name="Gan H.M."/>
            <person name="Perei K."/>
            <person name="Rakhely G."/>
        </authorList>
    </citation>
    <scope>NUCLEOTIDE SEQUENCE [LARGE SCALE GENOMIC DNA]</scope>
    <source>
        <strain evidence="4">SA1</strain>
    </source>
</reference>
<dbReference type="Gene3D" id="3.40.50.720">
    <property type="entry name" value="NAD(P)-binding Rossmann-like Domain"/>
    <property type="match status" value="1"/>
</dbReference>
<dbReference type="SUPFAM" id="SSF51735">
    <property type="entry name" value="NAD(P)-binding Rossmann-fold domains"/>
    <property type="match status" value="1"/>
</dbReference>
<evidence type="ECO:0000313" key="4">
    <source>
        <dbReference type="Proteomes" id="UP000094626"/>
    </source>
</evidence>
<feature type="domain" description="Ketoreductase" evidence="2">
    <location>
        <begin position="6"/>
        <end position="182"/>
    </location>
</feature>
<dbReference type="Proteomes" id="UP000094626">
    <property type="component" value="Plasmid pSA2"/>
</dbReference>
<comment type="similarity">
    <text evidence="1">Belongs to the short-chain dehydrogenases/reductases (SDR) family.</text>
</comment>
<dbReference type="RefSeq" id="WP_069709669.1">
    <property type="nucleotide sequence ID" value="NZ_CP017077.1"/>
</dbReference>
<sequence>MSFADKVVIVTGGTSGIGLAVAQELVSQNATVIITGRNREKLDEAVAMLGSGAEGVQAEMSNLADLDALYAHVKQRYGRLHLLVANAGAGEIVPLDAITEDHFDRAFDSNVKGVTFCVQKALPLMGEGGAIVIVGSTSSIQPGPGLSVYGGTKAALRAMVRGWVTEIKGSGVRINIVSPGPVDTASLRSFLGEQADEALAYLADRSTIGRIGRPEEIARAVAFLGSEAASYINGTELFADGGASQV</sequence>
<dbReference type="InterPro" id="IPR036291">
    <property type="entry name" value="NAD(P)-bd_dom_sf"/>
</dbReference>
<dbReference type="KEGG" id="nre:BES08_25445"/>
<dbReference type="CDD" id="cd05233">
    <property type="entry name" value="SDR_c"/>
    <property type="match status" value="1"/>
</dbReference>
<dbReference type="InterPro" id="IPR002347">
    <property type="entry name" value="SDR_fam"/>
</dbReference>
<evidence type="ECO:0000256" key="1">
    <source>
        <dbReference type="ARBA" id="ARBA00006484"/>
    </source>
</evidence>
<evidence type="ECO:0000259" key="2">
    <source>
        <dbReference type="SMART" id="SM00822"/>
    </source>
</evidence>
<geneLocation type="plasmid" evidence="3 4">
    <name>pSA2</name>
</geneLocation>
<evidence type="ECO:0000313" key="3">
    <source>
        <dbReference type="EMBL" id="AOR80258.1"/>
    </source>
</evidence>
<dbReference type="InterPro" id="IPR057326">
    <property type="entry name" value="KR_dom"/>
</dbReference>
<dbReference type="PANTHER" id="PTHR43943:SF2">
    <property type="entry name" value="DEHYDROGENASE_REDUCTASE 4"/>
    <property type="match status" value="1"/>
</dbReference>
<gene>
    <name evidence="3" type="ORF">BES08_25445</name>
</gene>
<name>A0A1D8ADQ9_9SPHN</name>
<dbReference type="PRINTS" id="PR00081">
    <property type="entry name" value="GDHRDH"/>
</dbReference>
<dbReference type="AlphaFoldDB" id="A0A1D8ADQ9"/>
<dbReference type="FunFam" id="3.40.50.720:FF:000084">
    <property type="entry name" value="Short-chain dehydrogenase reductase"/>
    <property type="match status" value="1"/>
</dbReference>
<dbReference type="SMART" id="SM00822">
    <property type="entry name" value="PKS_KR"/>
    <property type="match status" value="1"/>
</dbReference>
<keyword evidence="4" id="KW-1185">Reference proteome</keyword>
<dbReference type="Pfam" id="PF13561">
    <property type="entry name" value="adh_short_C2"/>
    <property type="match status" value="1"/>
</dbReference>
<dbReference type="PANTHER" id="PTHR43943">
    <property type="entry name" value="DEHYDROGENASE/REDUCTASE (SDR FAMILY) MEMBER 4"/>
    <property type="match status" value="1"/>
</dbReference>
<dbReference type="OrthoDB" id="9803333at2"/>
<proteinExistence type="inferred from homology"/>
<dbReference type="EMBL" id="CP017077">
    <property type="protein sequence ID" value="AOR80258.1"/>
    <property type="molecule type" value="Genomic_DNA"/>
</dbReference>
<organism evidence="3 4">
    <name type="scientific">Novosphingobium resinovorum</name>
    <dbReference type="NCBI Taxonomy" id="158500"/>
    <lineage>
        <taxon>Bacteria</taxon>
        <taxon>Pseudomonadati</taxon>
        <taxon>Pseudomonadota</taxon>
        <taxon>Alphaproteobacteria</taxon>
        <taxon>Sphingomonadales</taxon>
        <taxon>Sphingomonadaceae</taxon>
        <taxon>Novosphingobium</taxon>
    </lineage>
</organism>
<keyword evidence="3" id="KW-0614">Plasmid</keyword>